<dbReference type="Proteomes" id="UP001059971">
    <property type="component" value="Plasmid pBAR2"/>
</dbReference>
<proteinExistence type="predicted"/>
<gene>
    <name evidence="1" type="ORF">SBA_pBAR2_570</name>
</gene>
<geneLocation type="plasmid" evidence="1 2">
    <name>pBAR2</name>
</geneLocation>
<keyword evidence="2" id="KW-1185">Reference proteome</keyword>
<evidence type="ECO:0000313" key="1">
    <source>
        <dbReference type="EMBL" id="BBF72425.1"/>
    </source>
</evidence>
<keyword evidence="1" id="KW-0614">Plasmid</keyword>
<name>A0ABN5WQB5_9SPHN</name>
<dbReference type="EMBL" id="AP018820">
    <property type="protein sequence ID" value="BBF72425.1"/>
    <property type="molecule type" value="Genomic_DNA"/>
</dbReference>
<protein>
    <submittedName>
        <fullName evidence="1">Uncharacterized protein</fullName>
    </submittedName>
</protein>
<sequence>MFITGLVRMRIGPETRPFVMLITRAGRLCSILCPGLNHGRARPSDPHQKLRGAVTGARPISNSPTRSALVNAARPAASILSGRMQEHAMAGVDALNAAPARAVPIARDSDTIIIPGGYARTAERSMA</sequence>
<organism evidence="1 2">
    <name type="scientific">Sphingomonas bisphenolicum</name>
    <dbReference type="NCBI Taxonomy" id="296544"/>
    <lineage>
        <taxon>Bacteria</taxon>
        <taxon>Pseudomonadati</taxon>
        <taxon>Pseudomonadota</taxon>
        <taxon>Alphaproteobacteria</taxon>
        <taxon>Sphingomonadales</taxon>
        <taxon>Sphingomonadaceae</taxon>
        <taxon>Sphingomonas</taxon>
    </lineage>
</organism>
<accession>A0ABN5WQB5</accession>
<reference evidence="1" key="1">
    <citation type="submission" date="2018-07" db="EMBL/GenBank/DDBJ databases">
        <title>Complete genome sequence of Sphingomonas bisphenolicum strain AO1, a bisphenol A degradative bacterium isolated from Japanese farm field.</title>
        <authorList>
            <person name="Murakami M."/>
            <person name="Koh M."/>
            <person name="Koba S."/>
            <person name="Matsumura Y."/>
        </authorList>
    </citation>
    <scope>NUCLEOTIDE SEQUENCE</scope>
    <source>
        <strain evidence="1">AO1</strain>
        <plasmid evidence="1">pBAR2</plasmid>
    </source>
</reference>
<evidence type="ECO:0000313" key="2">
    <source>
        <dbReference type="Proteomes" id="UP001059971"/>
    </source>
</evidence>